<gene>
    <name evidence="1" type="ORF">SAMN05421770_103146</name>
</gene>
<proteinExistence type="predicted"/>
<name>A0A239IK61_9BACT</name>
<organism evidence="1 2">
    <name type="scientific">Granulicella rosea</name>
    <dbReference type="NCBI Taxonomy" id="474952"/>
    <lineage>
        <taxon>Bacteria</taxon>
        <taxon>Pseudomonadati</taxon>
        <taxon>Acidobacteriota</taxon>
        <taxon>Terriglobia</taxon>
        <taxon>Terriglobales</taxon>
        <taxon>Acidobacteriaceae</taxon>
        <taxon>Granulicella</taxon>
    </lineage>
</organism>
<dbReference type="AlphaFoldDB" id="A0A239IK61"/>
<evidence type="ECO:0000313" key="1">
    <source>
        <dbReference type="EMBL" id="SNS93802.1"/>
    </source>
</evidence>
<dbReference type="GO" id="GO:0003677">
    <property type="term" value="F:DNA binding"/>
    <property type="evidence" value="ECO:0007669"/>
    <property type="project" value="InterPro"/>
</dbReference>
<evidence type="ECO:0000313" key="2">
    <source>
        <dbReference type="Proteomes" id="UP000198356"/>
    </source>
</evidence>
<dbReference type="EMBL" id="FZOU01000003">
    <property type="protein sequence ID" value="SNS93802.1"/>
    <property type="molecule type" value="Genomic_DNA"/>
</dbReference>
<sequence>MSLKLSEAFGQGSSDIWFRMQNEYDFWHASHAKRKKVRPLKFASDDLAA</sequence>
<protein>
    <recommendedName>
        <fullName evidence="3">Addiction module antidote protein, HigA family</fullName>
    </recommendedName>
</protein>
<dbReference type="Proteomes" id="UP000198356">
    <property type="component" value="Unassembled WGS sequence"/>
</dbReference>
<accession>A0A239IK61</accession>
<reference evidence="1 2" key="1">
    <citation type="submission" date="2017-06" db="EMBL/GenBank/DDBJ databases">
        <authorList>
            <person name="Kim H.J."/>
            <person name="Triplett B.A."/>
        </authorList>
    </citation>
    <scope>NUCLEOTIDE SEQUENCE [LARGE SCALE GENOMIC DNA]</scope>
    <source>
        <strain evidence="1 2">DSM 18704</strain>
    </source>
</reference>
<evidence type="ECO:0008006" key="3">
    <source>
        <dbReference type="Google" id="ProtNLM"/>
    </source>
</evidence>
<dbReference type="Gene3D" id="1.10.260.40">
    <property type="entry name" value="lambda repressor-like DNA-binding domains"/>
    <property type="match status" value="1"/>
</dbReference>
<dbReference type="InterPro" id="IPR010982">
    <property type="entry name" value="Lambda_DNA-bd_dom_sf"/>
</dbReference>
<keyword evidence="2" id="KW-1185">Reference proteome</keyword>